<evidence type="ECO:0000256" key="3">
    <source>
        <dbReference type="ARBA" id="ARBA00022692"/>
    </source>
</evidence>
<keyword evidence="2" id="KW-1003">Cell membrane</keyword>
<keyword evidence="4 7" id="KW-1133">Transmembrane helix</keyword>
<comment type="similarity">
    <text evidence="6">Belongs to the ABC-4 integral membrane protein family.</text>
</comment>
<dbReference type="Proteomes" id="UP000614200">
    <property type="component" value="Unassembled WGS sequence"/>
</dbReference>
<dbReference type="RefSeq" id="WP_194701595.1">
    <property type="nucleotide sequence ID" value="NZ_JADKNH010000005.1"/>
</dbReference>
<dbReference type="EMBL" id="JADKNH010000005">
    <property type="protein sequence ID" value="MBF4693358.1"/>
    <property type="molecule type" value="Genomic_DNA"/>
</dbReference>
<gene>
    <name evidence="9" type="ORF">ISU02_09515</name>
</gene>
<feature type="transmembrane region" description="Helical" evidence="7">
    <location>
        <begin position="400"/>
        <end position="419"/>
    </location>
</feature>
<dbReference type="InterPro" id="IPR003838">
    <property type="entry name" value="ABC3_permease_C"/>
</dbReference>
<name>A0ABR9ZSC0_9FIRM</name>
<comment type="subcellular location">
    <subcellularLocation>
        <location evidence="1">Cell membrane</location>
        <topology evidence="1">Multi-pass membrane protein</topology>
    </subcellularLocation>
</comment>
<evidence type="ECO:0000259" key="8">
    <source>
        <dbReference type="Pfam" id="PF02687"/>
    </source>
</evidence>
<dbReference type="PANTHER" id="PTHR30572">
    <property type="entry name" value="MEMBRANE COMPONENT OF TRANSPORTER-RELATED"/>
    <property type="match status" value="1"/>
</dbReference>
<comment type="caution">
    <text evidence="9">The sequence shown here is derived from an EMBL/GenBank/DDBJ whole genome shotgun (WGS) entry which is preliminary data.</text>
</comment>
<keyword evidence="5 7" id="KW-0472">Membrane</keyword>
<dbReference type="InterPro" id="IPR050250">
    <property type="entry name" value="Macrolide_Exporter_MacB"/>
</dbReference>
<dbReference type="Pfam" id="PF02687">
    <property type="entry name" value="FtsX"/>
    <property type="match status" value="1"/>
</dbReference>
<evidence type="ECO:0000313" key="10">
    <source>
        <dbReference type="Proteomes" id="UP000614200"/>
    </source>
</evidence>
<keyword evidence="3 7" id="KW-0812">Transmembrane</keyword>
<evidence type="ECO:0000256" key="2">
    <source>
        <dbReference type="ARBA" id="ARBA00022475"/>
    </source>
</evidence>
<reference evidence="9 10" key="1">
    <citation type="submission" date="2020-11" db="EMBL/GenBank/DDBJ databases">
        <title>Fusibacter basophilias sp. nov.</title>
        <authorList>
            <person name="Qiu D."/>
        </authorList>
    </citation>
    <scope>NUCLEOTIDE SEQUENCE [LARGE SCALE GENOMIC DNA]</scope>
    <source>
        <strain evidence="9 10">Q10-2</strain>
    </source>
</reference>
<evidence type="ECO:0000256" key="6">
    <source>
        <dbReference type="ARBA" id="ARBA00038076"/>
    </source>
</evidence>
<organism evidence="9 10">
    <name type="scientific">Fusibacter ferrireducens</name>
    <dbReference type="NCBI Taxonomy" id="2785058"/>
    <lineage>
        <taxon>Bacteria</taxon>
        <taxon>Bacillati</taxon>
        <taxon>Bacillota</taxon>
        <taxon>Clostridia</taxon>
        <taxon>Eubacteriales</taxon>
        <taxon>Eubacteriales Family XII. Incertae Sedis</taxon>
        <taxon>Fusibacter</taxon>
    </lineage>
</organism>
<evidence type="ECO:0000256" key="4">
    <source>
        <dbReference type="ARBA" id="ARBA00022989"/>
    </source>
</evidence>
<dbReference type="PANTHER" id="PTHR30572:SF4">
    <property type="entry name" value="ABC TRANSPORTER PERMEASE YTRF"/>
    <property type="match status" value="1"/>
</dbReference>
<feature type="domain" description="ABC3 transporter permease C-terminal" evidence="8">
    <location>
        <begin position="305"/>
        <end position="427"/>
    </location>
</feature>
<evidence type="ECO:0000256" key="1">
    <source>
        <dbReference type="ARBA" id="ARBA00004651"/>
    </source>
</evidence>
<feature type="transmembrane region" description="Helical" evidence="7">
    <location>
        <begin position="304"/>
        <end position="322"/>
    </location>
</feature>
<protein>
    <submittedName>
        <fullName evidence="9">FtsX-like permease family protein</fullName>
    </submittedName>
</protein>
<keyword evidence="10" id="KW-1185">Reference proteome</keyword>
<proteinExistence type="inferred from homology"/>
<feature type="transmembrane region" description="Helical" evidence="7">
    <location>
        <begin position="354"/>
        <end position="380"/>
    </location>
</feature>
<sequence length="434" mass="49858">MNRFKYSFMIKRNIKFWKKTWLKSCFIMILVGFLMITVGSLADSLVEHANTNIFRTPGFRSIMVSMDDQENWPVVLDKLEVYKKSNPSVLSLKEETWGAIVTVNNLFDFVKDEDIKNQIRIGELFTSDEYYIDERFLLDGRWFDEGETGVVIIPKTFSFNAISESYFKLDINYLDGSDFIGQTFKISYFTYKESNGKLVPDQEFKRDFKVIGVYDNTKTFSLSCDIILKYDDLKSMVQTIRTGEVYSGGSEFHTYRMMVDQIGNVDKVISDIDTLIKPYNGVAMLKSRPGSGFDLINPFIKSSFVTSLFLFGVSMILQIILIKQMLNQRTREIGLLMVFGYTKKQVVRLYLAEIAAWGGLSFIIATGMSALTLSVIRLLIFFKGSLRYKNMVIELSGNQLLYILSVMLIVLMVSALLNLKRIMRIEPKEAVVLK</sequence>
<evidence type="ECO:0000313" key="9">
    <source>
        <dbReference type="EMBL" id="MBF4693358.1"/>
    </source>
</evidence>
<evidence type="ECO:0000256" key="5">
    <source>
        <dbReference type="ARBA" id="ARBA00023136"/>
    </source>
</evidence>
<evidence type="ECO:0000256" key="7">
    <source>
        <dbReference type="SAM" id="Phobius"/>
    </source>
</evidence>
<accession>A0ABR9ZSC0</accession>